<dbReference type="PANTHER" id="PTHR42781">
    <property type="entry name" value="SPERMIDINE/PUTRESCINE IMPORT ATP-BINDING PROTEIN POTA"/>
    <property type="match status" value="1"/>
</dbReference>
<reference evidence="5 6" key="1">
    <citation type="submission" date="2018-09" db="EMBL/GenBank/DDBJ databases">
        <title>Genome sequencing of strain 2DFW10M-5.</title>
        <authorList>
            <person name="Heo J."/>
            <person name="Kim S.-J."/>
            <person name="Kwon S.-W."/>
        </authorList>
    </citation>
    <scope>NUCLEOTIDE SEQUENCE [LARGE SCALE GENOMIC DNA]</scope>
    <source>
        <strain evidence="5 6">2DFW10M-5</strain>
    </source>
</reference>
<dbReference type="SUPFAM" id="SSF52540">
    <property type="entry name" value="P-loop containing nucleoside triphosphate hydrolases"/>
    <property type="match status" value="1"/>
</dbReference>
<evidence type="ECO:0000256" key="1">
    <source>
        <dbReference type="ARBA" id="ARBA00022448"/>
    </source>
</evidence>
<keyword evidence="3 5" id="KW-0067">ATP-binding</keyword>
<dbReference type="SUPFAM" id="SSF50331">
    <property type="entry name" value="MOP-like"/>
    <property type="match status" value="1"/>
</dbReference>
<dbReference type="SMART" id="SM00382">
    <property type="entry name" value="AAA"/>
    <property type="match status" value="1"/>
</dbReference>
<dbReference type="Pfam" id="PF08402">
    <property type="entry name" value="TOBE_2"/>
    <property type="match status" value="1"/>
</dbReference>
<accession>A0A387BQ38</accession>
<feature type="domain" description="ABC transporter" evidence="4">
    <location>
        <begin position="20"/>
        <end position="264"/>
    </location>
</feature>
<name>A0A387BQ38_9MICO</name>
<keyword evidence="1" id="KW-0813">Transport</keyword>
<keyword evidence="2" id="KW-0547">Nucleotide-binding</keyword>
<dbReference type="GO" id="GO:0005524">
    <property type="term" value="F:ATP binding"/>
    <property type="evidence" value="ECO:0007669"/>
    <property type="project" value="UniProtKB-KW"/>
</dbReference>
<dbReference type="AlphaFoldDB" id="A0A387BQ38"/>
<dbReference type="PROSITE" id="PS00211">
    <property type="entry name" value="ABC_TRANSPORTER_1"/>
    <property type="match status" value="1"/>
</dbReference>
<dbReference type="InterPro" id="IPR027417">
    <property type="entry name" value="P-loop_NTPase"/>
</dbReference>
<sequence length="395" mass="43244">MTTPTALLDRPTADQTDAVIRIRGLAKSYTKARTPHSGDDWALKDIDLDVRQGEFLVLLGPSGCGKTTLLRSIAGLEEPESGSIQIAGEDVYDASRHLSTDAKRRPVSMIFQSYALWPHMTAARNVAFPLKCAGVKRSEIPARVRDILEKVGIGHLSDRYPGQMSGGQQQRLALARALVVGRRIVLFDEPLSNVDAQVRERLRLELIRMQRALDFTAIYVTHDQGEAMELADRIAVMSLGRIAQLGRPSEMYHRPADIHVARFLGQSNELPFTVEATPDGTIAGAGTFGGIRLHTTQRETGLGDGEKAVAFGRPEHFTVSAGRPAQESDLNTWAGTLEAIRFLGSHTEAVVQVGAIRMRVWVHPDRDGNLPAGLEDGAPVTVFIDPRHLTVMREA</sequence>
<keyword evidence="6" id="KW-1185">Reference proteome</keyword>
<dbReference type="GO" id="GO:0140359">
    <property type="term" value="F:ABC-type transporter activity"/>
    <property type="evidence" value="ECO:0007669"/>
    <property type="project" value="UniProtKB-ARBA"/>
</dbReference>
<evidence type="ECO:0000313" key="5">
    <source>
        <dbReference type="EMBL" id="AYG03140.1"/>
    </source>
</evidence>
<dbReference type="PROSITE" id="PS50893">
    <property type="entry name" value="ABC_TRANSPORTER_2"/>
    <property type="match status" value="1"/>
</dbReference>
<organism evidence="5 6">
    <name type="scientific">Gryllotalpicola protaetiae</name>
    <dbReference type="NCBI Taxonomy" id="2419771"/>
    <lineage>
        <taxon>Bacteria</taxon>
        <taxon>Bacillati</taxon>
        <taxon>Actinomycetota</taxon>
        <taxon>Actinomycetes</taxon>
        <taxon>Micrococcales</taxon>
        <taxon>Microbacteriaceae</taxon>
        <taxon>Gryllotalpicola</taxon>
    </lineage>
</organism>
<dbReference type="OrthoDB" id="9802264at2"/>
<proteinExistence type="predicted"/>
<evidence type="ECO:0000256" key="3">
    <source>
        <dbReference type="ARBA" id="ARBA00022840"/>
    </source>
</evidence>
<evidence type="ECO:0000313" key="6">
    <source>
        <dbReference type="Proteomes" id="UP000275069"/>
    </source>
</evidence>
<dbReference type="Pfam" id="PF00005">
    <property type="entry name" value="ABC_tran"/>
    <property type="match status" value="1"/>
</dbReference>
<evidence type="ECO:0000256" key="2">
    <source>
        <dbReference type="ARBA" id="ARBA00022741"/>
    </source>
</evidence>
<dbReference type="RefSeq" id="WP_120788672.1">
    <property type="nucleotide sequence ID" value="NZ_CP032624.1"/>
</dbReference>
<dbReference type="PANTHER" id="PTHR42781:SF4">
    <property type="entry name" value="SPERMIDINE_PUTRESCINE IMPORT ATP-BINDING PROTEIN POTA"/>
    <property type="match status" value="1"/>
</dbReference>
<dbReference type="InterPro" id="IPR050093">
    <property type="entry name" value="ABC_SmlMolc_Importer"/>
</dbReference>
<dbReference type="InterPro" id="IPR013611">
    <property type="entry name" value="Transp-assoc_OB_typ2"/>
</dbReference>
<gene>
    <name evidence="5" type="ORF">D7I44_06100</name>
</gene>
<dbReference type="InterPro" id="IPR003439">
    <property type="entry name" value="ABC_transporter-like_ATP-bd"/>
</dbReference>
<protein>
    <submittedName>
        <fullName evidence="5">ABC transporter ATP-binding protein</fullName>
    </submittedName>
</protein>
<dbReference type="FunFam" id="3.40.50.300:FF:000042">
    <property type="entry name" value="Maltose/maltodextrin ABC transporter, ATP-binding protein"/>
    <property type="match status" value="1"/>
</dbReference>
<dbReference type="EMBL" id="CP032624">
    <property type="protein sequence ID" value="AYG03140.1"/>
    <property type="molecule type" value="Genomic_DNA"/>
</dbReference>
<dbReference type="KEGG" id="gry:D7I44_06100"/>
<dbReference type="Proteomes" id="UP000275069">
    <property type="component" value="Chromosome"/>
</dbReference>
<evidence type="ECO:0000259" key="4">
    <source>
        <dbReference type="PROSITE" id="PS50893"/>
    </source>
</evidence>
<dbReference type="InterPro" id="IPR003593">
    <property type="entry name" value="AAA+_ATPase"/>
</dbReference>
<dbReference type="Gene3D" id="2.40.50.100">
    <property type="match status" value="1"/>
</dbReference>
<dbReference type="InterPro" id="IPR017871">
    <property type="entry name" value="ABC_transporter-like_CS"/>
</dbReference>
<dbReference type="InterPro" id="IPR008995">
    <property type="entry name" value="Mo/tungstate-bd_C_term_dom"/>
</dbReference>
<dbReference type="GO" id="GO:0016887">
    <property type="term" value="F:ATP hydrolysis activity"/>
    <property type="evidence" value="ECO:0007669"/>
    <property type="project" value="InterPro"/>
</dbReference>
<dbReference type="Gene3D" id="3.40.50.300">
    <property type="entry name" value="P-loop containing nucleotide triphosphate hydrolases"/>
    <property type="match status" value="1"/>
</dbReference>
<dbReference type="GO" id="GO:0043190">
    <property type="term" value="C:ATP-binding cassette (ABC) transporter complex"/>
    <property type="evidence" value="ECO:0007669"/>
    <property type="project" value="InterPro"/>
</dbReference>